<dbReference type="PANTHER" id="PTHR12526">
    <property type="entry name" value="GLYCOSYLTRANSFERASE"/>
    <property type="match status" value="1"/>
</dbReference>
<dbReference type="GO" id="GO:0016757">
    <property type="term" value="F:glycosyltransferase activity"/>
    <property type="evidence" value="ECO:0007669"/>
    <property type="project" value="UniProtKB-KW"/>
</dbReference>
<name>A0ABS6DAY5_9FIRM</name>
<dbReference type="Proteomes" id="UP000723714">
    <property type="component" value="Unassembled WGS sequence"/>
</dbReference>
<accession>A0ABS6DAY5</accession>
<evidence type="ECO:0000313" key="2">
    <source>
        <dbReference type="Proteomes" id="UP000723714"/>
    </source>
</evidence>
<gene>
    <name evidence="1" type="ORF">HGO97_023440</name>
</gene>
<dbReference type="EMBL" id="JABACJ020000047">
    <property type="protein sequence ID" value="MBU3878754.1"/>
    <property type="molecule type" value="Genomic_DNA"/>
</dbReference>
<proteinExistence type="predicted"/>
<sequence>MRQLLWIGCLESEIEFKNKAKKGYDLASAQVSQKNLISGLEEVTGLLFDSINGSVLPPYPIYEDREILPVEWEHQCGCRDISVGYRNDKYVNRLYCKNAMLREARKWVESRYKHGELIILVYSMRSASMATACWIKRKIKDAKIYLIVTDLPQFMDLGESKLKAALKRIDWISIKKMQEQFDGFILYAKKMAEFLKIPDGKWMLMEGSYNDVEEDMVPLKNNMEKNIIIMYSGKLDIDYGICLLLDAFMQIKEKNVELWITGGGNAESFIKKCMDSDQRIKYFGFLPSRQKVLNMQKKATLLINMRLPSEPASSYCFPSKLFEYMVTGVPVLSFKLDGIPEEYYNYLVTIEKETIDSVKETIESVIHESTDVIRNRGRAAREYILKHKNSVKQCESIWNWIMEENKAKD</sequence>
<organism evidence="1 2">
    <name type="scientific">Faecalicatena faecalis</name>
    <dbReference type="NCBI Taxonomy" id="2726362"/>
    <lineage>
        <taxon>Bacteria</taxon>
        <taxon>Bacillati</taxon>
        <taxon>Bacillota</taxon>
        <taxon>Clostridia</taxon>
        <taxon>Lachnospirales</taxon>
        <taxon>Lachnospiraceae</taxon>
        <taxon>Faecalicatena</taxon>
    </lineage>
</organism>
<protein>
    <submittedName>
        <fullName evidence="1">Glycosyltransferase</fullName>
        <ecNumber evidence="1">2.4.-.-</ecNumber>
    </submittedName>
</protein>
<dbReference type="RefSeq" id="WP_216245679.1">
    <property type="nucleotide sequence ID" value="NZ_JABACJ020000047.1"/>
</dbReference>
<keyword evidence="1" id="KW-0808">Transferase</keyword>
<keyword evidence="1" id="KW-0328">Glycosyltransferase</keyword>
<reference evidence="1 2" key="1">
    <citation type="submission" date="2021-06" db="EMBL/GenBank/DDBJ databases">
        <title>Faecalicatena sp. nov. isolated from porcine feces.</title>
        <authorList>
            <person name="Oh B.S."/>
            <person name="Lee J.H."/>
        </authorList>
    </citation>
    <scope>NUCLEOTIDE SEQUENCE [LARGE SCALE GENOMIC DNA]</scope>
    <source>
        <strain evidence="1 2">AGMB00832</strain>
    </source>
</reference>
<dbReference type="Pfam" id="PF13692">
    <property type="entry name" value="Glyco_trans_1_4"/>
    <property type="match status" value="1"/>
</dbReference>
<evidence type="ECO:0000313" key="1">
    <source>
        <dbReference type="EMBL" id="MBU3878754.1"/>
    </source>
</evidence>
<dbReference type="EC" id="2.4.-.-" evidence="1"/>
<keyword evidence="2" id="KW-1185">Reference proteome</keyword>
<comment type="caution">
    <text evidence="1">The sequence shown here is derived from an EMBL/GenBank/DDBJ whole genome shotgun (WGS) entry which is preliminary data.</text>
</comment>